<organism evidence="2 3">
    <name type="scientific">Mycolicibacterium rhodesiae</name>
    <name type="common">Mycobacterium rhodesiae</name>
    <dbReference type="NCBI Taxonomy" id="36814"/>
    <lineage>
        <taxon>Bacteria</taxon>
        <taxon>Bacillati</taxon>
        <taxon>Actinomycetota</taxon>
        <taxon>Actinomycetes</taxon>
        <taxon>Mycobacteriales</taxon>
        <taxon>Mycobacteriaceae</taxon>
        <taxon>Mycolicibacterium</taxon>
    </lineage>
</organism>
<feature type="region of interest" description="Disordered" evidence="1">
    <location>
        <begin position="70"/>
        <end position="97"/>
    </location>
</feature>
<name>A0A1X0IPC2_MYCRH</name>
<sequence>MTNYRVVVATVAAVSVVAGCSASTTSPGAQPSSPSAKAPTASSVPATPAASHGTEGALATVPWSQVGPGWTLAEWSPVTPHRPGEQRPPDEPTSETADTTLFLVDPTGNRYTITTFGPGGNLALADWSGDGSHALFTRAGMTPDSAISVDLHTGAQTTIPVTGYPRYTRPSGTALLVSTSFNGNEPGTLKRVDLKGNLQFTYPTADLGGAGQFGGDYAESPDGTQLVLGTANLGNEVVPRKDNSLVVMGNDGKVVRTLPAPMVSAMCGPIKWWSPGSVLIRCSSQHGSSSQLWELPLDGSSPTPLTAVNSGQEDDPGFGGDIGDTDAWKLPSGTFLQSLGACGTVFLSKLTPDGHTTRVKVPGVSDDVFVSGAANDRLLVRGQVGCSGTTSLVSYDPASNTSTVLLGPPVNGGGVSEALLYPTPES</sequence>
<feature type="region of interest" description="Disordered" evidence="1">
    <location>
        <begin position="21"/>
        <end position="56"/>
    </location>
</feature>
<evidence type="ECO:0000256" key="1">
    <source>
        <dbReference type="SAM" id="MobiDB-lite"/>
    </source>
</evidence>
<dbReference type="EMBL" id="MVIH01000011">
    <property type="protein sequence ID" value="ORB50268.1"/>
    <property type="molecule type" value="Genomic_DNA"/>
</dbReference>
<evidence type="ECO:0000313" key="2">
    <source>
        <dbReference type="EMBL" id="ORB50268.1"/>
    </source>
</evidence>
<dbReference type="Proteomes" id="UP000192534">
    <property type="component" value="Unassembled WGS sequence"/>
</dbReference>
<comment type="caution">
    <text evidence="2">The sequence shown here is derived from an EMBL/GenBank/DDBJ whole genome shotgun (WGS) entry which is preliminary data.</text>
</comment>
<evidence type="ECO:0008006" key="4">
    <source>
        <dbReference type="Google" id="ProtNLM"/>
    </source>
</evidence>
<reference evidence="2 3" key="1">
    <citation type="submission" date="2016-12" db="EMBL/GenBank/DDBJ databases">
        <title>The new phylogeny of genus Mycobacterium.</title>
        <authorList>
            <person name="Tortoli E."/>
            <person name="Trovato A."/>
            <person name="Cirillo D.M."/>
        </authorList>
    </citation>
    <scope>NUCLEOTIDE SEQUENCE [LARGE SCALE GENOMIC DNA]</scope>
    <source>
        <strain evidence="2 3">DSM 44223</strain>
    </source>
</reference>
<dbReference type="SUPFAM" id="SSF82171">
    <property type="entry name" value="DPP6 N-terminal domain-like"/>
    <property type="match status" value="1"/>
</dbReference>
<evidence type="ECO:0000313" key="3">
    <source>
        <dbReference type="Proteomes" id="UP000192534"/>
    </source>
</evidence>
<dbReference type="Gene3D" id="2.120.10.30">
    <property type="entry name" value="TolB, C-terminal domain"/>
    <property type="match status" value="1"/>
</dbReference>
<keyword evidence="3" id="KW-1185">Reference proteome</keyword>
<feature type="compositionally biased region" description="Low complexity" evidence="1">
    <location>
        <begin position="21"/>
        <end position="51"/>
    </location>
</feature>
<dbReference type="InterPro" id="IPR011042">
    <property type="entry name" value="6-blade_b-propeller_TolB-like"/>
</dbReference>
<accession>A0A1X0IPC2</accession>
<proteinExistence type="predicted"/>
<dbReference type="AlphaFoldDB" id="A0A1X0IPC2"/>
<protein>
    <recommendedName>
        <fullName evidence="4">TolB protein</fullName>
    </recommendedName>
</protein>
<dbReference type="RefSeq" id="WP_237159535.1">
    <property type="nucleotide sequence ID" value="NZ_JACKUO010000034.1"/>
</dbReference>
<dbReference type="PROSITE" id="PS51257">
    <property type="entry name" value="PROKAR_LIPOPROTEIN"/>
    <property type="match status" value="1"/>
</dbReference>
<gene>
    <name evidence="2" type="ORF">BST42_21245</name>
</gene>